<proteinExistence type="predicted"/>
<keyword evidence="2" id="KW-1185">Reference proteome</keyword>
<reference evidence="2" key="1">
    <citation type="submission" date="2016-10" db="EMBL/GenBank/DDBJ databases">
        <authorList>
            <person name="Varghese N."/>
            <person name="Submissions S."/>
        </authorList>
    </citation>
    <scope>NUCLEOTIDE SEQUENCE [LARGE SCALE GENOMIC DNA]</scope>
    <source>
        <strain evidence="2">OK042</strain>
    </source>
</reference>
<protein>
    <submittedName>
        <fullName evidence="1">Uncharacterized protein</fullName>
    </submittedName>
</protein>
<sequence>MGECHGFTENKLCTFYPQKMWTTLQLGRGENYNFGDKQVWTSGYPQNYPQYRHFSG</sequence>
<name>A0A1I3YAM3_9BACL</name>
<accession>A0A1I3YAM3</accession>
<organism evidence="1 2">
    <name type="scientific">Brevibacillus centrosporus</name>
    <dbReference type="NCBI Taxonomy" id="54910"/>
    <lineage>
        <taxon>Bacteria</taxon>
        <taxon>Bacillati</taxon>
        <taxon>Bacillota</taxon>
        <taxon>Bacilli</taxon>
        <taxon>Bacillales</taxon>
        <taxon>Paenibacillaceae</taxon>
        <taxon>Brevibacillus</taxon>
    </lineage>
</organism>
<evidence type="ECO:0000313" key="2">
    <source>
        <dbReference type="Proteomes" id="UP000198915"/>
    </source>
</evidence>
<dbReference type="EMBL" id="FORT01000011">
    <property type="protein sequence ID" value="SFK28908.1"/>
    <property type="molecule type" value="Genomic_DNA"/>
</dbReference>
<dbReference type="Proteomes" id="UP000198915">
    <property type="component" value="Unassembled WGS sequence"/>
</dbReference>
<dbReference type="AlphaFoldDB" id="A0A1I3YAM3"/>
<evidence type="ECO:0000313" key="1">
    <source>
        <dbReference type="EMBL" id="SFK28908.1"/>
    </source>
</evidence>
<gene>
    <name evidence="1" type="ORF">SAMN05518846_11140</name>
</gene>